<dbReference type="Proteomes" id="UP000054408">
    <property type="component" value="Unassembled WGS sequence"/>
</dbReference>
<dbReference type="AlphaFoldDB" id="A0A0L0DIG3"/>
<organism evidence="1 2">
    <name type="scientific">Thecamonas trahens ATCC 50062</name>
    <dbReference type="NCBI Taxonomy" id="461836"/>
    <lineage>
        <taxon>Eukaryota</taxon>
        <taxon>Apusozoa</taxon>
        <taxon>Apusomonadida</taxon>
        <taxon>Apusomonadidae</taxon>
        <taxon>Thecamonas</taxon>
    </lineage>
</organism>
<name>A0A0L0DIG3_THETB</name>
<keyword evidence="2" id="KW-1185">Reference proteome</keyword>
<dbReference type="EMBL" id="GL349465">
    <property type="protein sequence ID" value="KNC51108.1"/>
    <property type="molecule type" value="Genomic_DNA"/>
</dbReference>
<reference evidence="1 2" key="1">
    <citation type="submission" date="2010-05" db="EMBL/GenBank/DDBJ databases">
        <title>The Genome Sequence of Thecamonas trahens ATCC 50062.</title>
        <authorList>
            <consortium name="The Broad Institute Genome Sequencing Platform"/>
            <person name="Russ C."/>
            <person name="Cuomo C."/>
            <person name="Shea T."/>
            <person name="Young S.K."/>
            <person name="Zeng Q."/>
            <person name="Koehrsen M."/>
            <person name="Haas B."/>
            <person name="Borodovsky M."/>
            <person name="Guigo R."/>
            <person name="Alvarado L."/>
            <person name="Berlin A."/>
            <person name="Bochicchio J."/>
            <person name="Borenstein D."/>
            <person name="Chapman S."/>
            <person name="Chen Z."/>
            <person name="Freedman E."/>
            <person name="Gellesch M."/>
            <person name="Goldberg J."/>
            <person name="Griggs A."/>
            <person name="Gujja S."/>
            <person name="Heilman E."/>
            <person name="Heiman D."/>
            <person name="Hepburn T."/>
            <person name="Howarth C."/>
            <person name="Jen D."/>
            <person name="Larson L."/>
            <person name="Mehta T."/>
            <person name="Park D."/>
            <person name="Pearson M."/>
            <person name="Roberts A."/>
            <person name="Saif S."/>
            <person name="Shenoy N."/>
            <person name="Sisk P."/>
            <person name="Stolte C."/>
            <person name="Sykes S."/>
            <person name="Thomson T."/>
            <person name="Walk T."/>
            <person name="White J."/>
            <person name="Yandava C."/>
            <person name="Burger G."/>
            <person name="Gray M.W."/>
            <person name="Holland P.W.H."/>
            <person name="King N."/>
            <person name="Lang F.B.F."/>
            <person name="Roger A.J."/>
            <person name="Ruiz-Trillo I."/>
            <person name="Lander E."/>
            <person name="Nusbaum C."/>
        </authorList>
    </citation>
    <scope>NUCLEOTIDE SEQUENCE [LARGE SCALE GENOMIC DNA]</scope>
    <source>
        <strain evidence="1 2">ATCC 50062</strain>
    </source>
</reference>
<sequence>MEWLENEEYVRLLRFAVEGMSGLVELDSAPAFPEEFAGRPVVVRDVECRRFHGRKPFPDSVPWKSPRGWRQLRAIKELDVRVQYRSRADGAFKLRRYRLGTDDSLVILHVAAVLPAGMTEFAALRTSVASTGLLPHGQPPLLPTSVFLAPFAPLEALALHGRAATASEPLLRSPRATLDDGTSCPLSSKPYSCSASAMDVELSKTTDDALSVGCNGPSLDLDAMHLLSNRYDFDPLDSLGPSPMASFGSHLGGLGSLGGGFGDVSCTAAHMPGPALFARSAGTSDEGLGLGSLITPVGLDAPVARDMAFPMDEEPAQNASATPDLLSAPYAITRIEPIARLTFDSNGASQGMGTGSGNGARQVAAAAPSALPAAHSPDFTPLTPLSYAAFPPPTAMDDLPSPVYDGGCHFSMDY</sequence>
<evidence type="ECO:0000313" key="2">
    <source>
        <dbReference type="Proteomes" id="UP000054408"/>
    </source>
</evidence>
<accession>A0A0L0DIG3</accession>
<dbReference type="RefSeq" id="XP_013756316.1">
    <property type="nucleotide sequence ID" value="XM_013900862.1"/>
</dbReference>
<proteinExistence type="predicted"/>
<evidence type="ECO:0000313" key="1">
    <source>
        <dbReference type="EMBL" id="KNC51108.1"/>
    </source>
</evidence>
<dbReference type="GeneID" id="25565610"/>
<gene>
    <name evidence="1" type="ORF">AMSG_06453</name>
</gene>
<protein>
    <submittedName>
        <fullName evidence="1">Uncharacterized protein</fullName>
    </submittedName>
</protein>